<feature type="signal peptide" evidence="1">
    <location>
        <begin position="1"/>
        <end position="27"/>
    </location>
</feature>
<comment type="caution">
    <text evidence="3">The sequence shown here is derived from an EMBL/GenBank/DDBJ whole genome shotgun (WGS) entry which is preliminary data.</text>
</comment>
<gene>
    <name evidence="3" type="ORF">H8K33_11795</name>
</gene>
<dbReference type="SUPFAM" id="SSF54427">
    <property type="entry name" value="NTF2-like"/>
    <property type="match status" value="1"/>
</dbReference>
<evidence type="ECO:0000313" key="3">
    <source>
        <dbReference type="EMBL" id="MBC3832197.1"/>
    </source>
</evidence>
<dbReference type="EMBL" id="JACOFU010000004">
    <property type="protein sequence ID" value="MBC3832197.1"/>
    <property type="molecule type" value="Genomic_DNA"/>
</dbReference>
<organism evidence="3 4">
    <name type="scientific">Undibacterium amnicola</name>
    <dbReference type="NCBI Taxonomy" id="1834038"/>
    <lineage>
        <taxon>Bacteria</taxon>
        <taxon>Pseudomonadati</taxon>
        <taxon>Pseudomonadota</taxon>
        <taxon>Betaproteobacteria</taxon>
        <taxon>Burkholderiales</taxon>
        <taxon>Oxalobacteraceae</taxon>
        <taxon>Undibacterium</taxon>
    </lineage>
</organism>
<dbReference type="Gene3D" id="3.10.450.50">
    <property type="match status" value="1"/>
</dbReference>
<name>A0ABR6XRU6_9BURK</name>
<keyword evidence="4" id="KW-1185">Reference proteome</keyword>
<dbReference type="Proteomes" id="UP000643610">
    <property type="component" value="Unassembled WGS sequence"/>
</dbReference>
<protein>
    <submittedName>
        <fullName evidence="3">Nuclear transport factor 2 family protein</fullName>
    </submittedName>
</protein>
<feature type="chain" id="PRO_5047014065" evidence="1">
    <location>
        <begin position="28"/>
        <end position="158"/>
    </location>
</feature>
<evidence type="ECO:0000259" key="2">
    <source>
        <dbReference type="Pfam" id="PF14534"/>
    </source>
</evidence>
<sequence length="158" mass="17710">MTLNKQCFFRWTGLLTVLFGASVSISAMPVKQVVTTSATTDALALVQKHVQAQANFDQKTLDAITHSQYIEVSPAGEVDERAKMLGFYAIENKKQVPVVEVLEPVFREVAEGKLVIAKLRYKMQAGEQTRQFSIRASYMLCKEKADWKVCSAQYTGIR</sequence>
<evidence type="ECO:0000313" key="4">
    <source>
        <dbReference type="Proteomes" id="UP000643610"/>
    </source>
</evidence>
<dbReference type="InterPro" id="IPR027843">
    <property type="entry name" value="DUF4440"/>
</dbReference>
<keyword evidence="1" id="KW-0732">Signal</keyword>
<dbReference type="InterPro" id="IPR032710">
    <property type="entry name" value="NTF2-like_dom_sf"/>
</dbReference>
<accession>A0ABR6XRU6</accession>
<proteinExistence type="predicted"/>
<dbReference type="Pfam" id="PF14534">
    <property type="entry name" value="DUF4440"/>
    <property type="match status" value="1"/>
</dbReference>
<evidence type="ECO:0000256" key="1">
    <source>
        <dbReference type="SAM" id="SignalP"/>
    </source>
</evidence>
<dbReference type="RefSeq" id="WP_186891233.1">
    <property type="nucleotide sequence ID" value="NZ_JACOFU010000004.1"/>
</dbReference>
<reference evidence="3 4" key="1">
    <citation type="submission" date="2020-08" db="EMBL/GenBank/DDBJ databases">
        <title>Novel species isolated from subtropical streams in China.</title>
        <authorList>
            <person name="Lu H."/>
        </authorList>
    </citation>
    <scope>NUCLEOTIDE SEQUENCE [LARGE SCALE GENOMIC DNA]</scope>
    <source>
        <strain evidence="3 4">KCTC 52442</strain>
    </source>
</reference>
<feature type="domain" description="DUF4440" evidence="2">
    <location>
        <begin position="44"/>
        <end position="149"/>
    </location>
</feature>